<dbReference type="Gene3D" id="1.10.443.10">
    <property type="entry name" value="Intergrase catalytic core"/>
    <property type="match status" value="1"/>
</dbReference>
<dbReference type="InterPro" id="IPR004107">
    <property type="entry name" value="Integrase_SAM-like_N"/>
</dbReference>
<dbReference type="AlphaFoldDB" id="A0A1M7LCY8"/>
<dbReference type="InterPro" id="IPR044068">
    <property type="entry name" value="CB"/>
</dbReference>
<dbReference type="STRING" id="1120996.SAMN02746066_03180"/>
<dbReference type="RefSeq" id="WP_073289386.1">
    <property type="nucleotide sequence ID" value="NZ_FRCP01000016.1"/>
</dbReference>
<dbReference type="InterPro" id="IPR002104">
    <property type="entry name" value="Integrase_catalytic"/>
</dbReference>
<sequence>MPVECIQLVTEDNLDTAIKPKLPPGITLRKDGRYQGRFTCQGKRYTLYDKNLRTLKKRLADAKYEAEHGYYCTGGQVTLSNWYQTWLEEYKSVVVKNSTLLLYTTSYERYIANALGSRKLQDIRTIHIQKLYNDLQKSGLSVGTIQIVHAVLFNIFKLALKNDILIKNPCVGAEIPREEKKEPRVLTAAEQDVFLENIRGNYYEPLLRVALGTGLRIGELLGLTWDDIDFNSSTISISRTLLYMKNRQTGRFGFQFQTPKSRTSKRIVPLIPYLSVLLKDQKKYQHALRIARGPFWTPLPNMDNLVFTTKNGTPIQEVYVVKCLNSITEKINRIERQQALYENRELVPFEKITPHTLRHSFATRAFENGLAPKTVQELLGHSNINLTMNLYTHVTQDIKVREMEKLYHIFN</sequence>
<dbReference type="InterPro" id="IPR013762">
    <property type="entry name" value="Integrase-like_cat_sf"/>
</dbReference>
<dbReference type="InterPro" id="IPR011010">
    <property type="entry name" value="DNA_brk_join_enz"/>
</dbReference>
<evidence type="ECO:0000256" key="1">
    <source>
        <dbReference type="ARBA" id="ARBA00003283"/>
    </source>
</evidence>
<feature type="domain" description="Tyr recombinase" evidence="7">
    <location>
        <begin position="181"/>
        <end position="405"/>
    </location>
</feature>
<dbReference type="Pfam" id="PF14659">
    <property type="entry name" value="Phage_int_SAM_3"/>
    <property type="match status" value="1"/>
</dbReference>
<dbReference type="SUPFAM" id="SSF56349">
    <property type="entry name" value="DNA breaking-rejoining enzymes"/>
    <property type="match status" value="1"/>
</dbReference>
<dbReference type="CDD" id="cd01189">
    <property type="entry name" value="INT_ICEBs1_C_like"/>
    <property type="match status" value="1"/>
</dbReference>
<evidence type="ECO:0000313" key="10">
    <source>
        <dbReference type="Proteomes" id="UP000184038"/>
    </source>
</evidence>
<dbReference type="EMBL" id="FRCP01000016">
    <property type="protein sequence ID" value="SHM75758.1"/>
    <property type="molecule type" value="Genomic_DNA"/>
</dbReference>
<dbReference type="OrthoDB" id="111144at2"/>
<evidence type="ECO:0000313" key="9">
    <source>
        <dbReference type="EMBL" id="SHM75758.1"/>
    </source>
</evidence>
<evidence type="ECO:0000256" key="2">
    <source>
        <dbReference type="ARBA" id="ARBA00008857"/>
    </source>
</evidence>
<dbReference type="GO" id="GO:0015074">
    <property type="term" value="P:DNA integration"/>
    <property type="evidence" value="ECO:0007669"/>
    <property type="project" value="UniProtKB-KW"/>
</dbReference>
<dbReference type="Gene3D" id="1.10.150.130">
    <property type="match status" value="1"/>
</dbReference>
<evidence type="ECO:0000256" key="5">
    <source>
        <dbReference type="ARBA" id="ARBA00023172"/>
    </source>
</evidence>
<keyword evidence="4 6" id="KW-0238">DNA-binding</keyword>
<name>A0A1M7LCY8_9FIRM</name>
<dbReference type="GO" id="GO:0003677">
    <property type="term" value="F:DNA binding"/>
    <property type="evidence" value="ECO:0007669"/>
    <property type="project" value="UniProtKB-UniRule"/>
</dbReference>
<comment type="similarity">
    <text evidence="2">Belongs to the 'phage' integrase family.</text>
</comment>
<dbReference type="InterPro" id="IPR050090">
    <property type="entry name" value="Tyrosine_recombinase_XerCD"/>
</dbReference>
<evidence type="ECO:0000256" key="6">
    <source>
        <dbReference type="PROSITE-ProRule" id="PRU01248"/>
    </source>
</evidence>
<feature type="domain" description="Core-binding (CB)" evidence="8">
    <location>
        <begin position="77"/>
        <end position="160"/>
    </location>
</feature>
<organism evidence="9 10">
    <name type="scientific">Anaerosporobacter mobilis DSM 15930</name>
    <dbReference type="NCBI Taxonomy" id="1120996"/>
    <lineage>
        <taxon>Bacteria</taxon>
        <taxon>Bacillati</taxon>
        <taxon>Bacillota</taxon>
        <taxon>Clostridia</taxon>
        <taxon>Lachnospirales</taxon>
        <taxon>Lachnospiraceae</taxon>
        <taxon>Anaerosporobacter</taxon>
    </lineage>
</organism>
<dbReference type="GO" id="GO:0006310">
    <property type="term" value="P:DNA recombination"/>
    <property type="evidence" value="ECO:0007669"/>
    <property type="project" value="UniProtKB-KW"/>
</dbReference>
<dbReference type="InterPro" id="IPR010998">
    <property type="entry name" value="Integrase_recombinase_N"/>
</dbReference>
<dbReference type="PANTHER" id="PTHR30349">
    <property type="entry name" value="PHAGE INTEGRASE-RELATED"/>
    <property type="match status" value="1"/>
</dbReference>
<keyword evidence="10" id="KW-1185">Reference proteome</keyword>
<protein>
    <submittedName>
        <fullName evidence="9">Site-specific recombinase XerD</fullName>
    </submittedName>
</protein>
<evidence type="ECO:0000256" key="3">
    <source>
        <dbReference type="ARBA" id="ARBA00022908"/>
    </source>
</evidence>
<evidence type="ECO:0000259" key="8">
    <source>
        <dbReference type="PROSITE" id="PS51900"/>
    </source>
</evidence>
<comment type="function">
    <text evidence="1">Site-specific tyrosine recombinase, which acts by catalyzing the cutting and rejoining of the recombining DNA molecules.</text>
</comment>
<keyword evidence="3" id="KW-0229">DNA integration</keyword>
<accession>A0A1M7LCY8</accession>
<gene>
    <name evidence="9" type="ORF">SAMN02746066_03180</name>
</gene>
<reference evidence="9 10" key="1">
    <citation type="submission" date="2016-11" db="EMBL/GenBank/DDBJ databases">
        <authorList>
            <person name="Jaros S."/>
            <person name="Januszkiewicz K."/>
            <person name="Wedrychowicz H."/>
        </authorList>
    </citation>
    <scope>NUCLEOTIDE SEQUENCE [LARGE SCALE GENOMIC DNA]</scope>
    <source>
        <strain evidence="9 10">DSM 15930</strain>
    </source>
</reference>
<dbReference type="Pfam" id="PF00589">
    <property type="entry name" value="Phage_integrase"/>
    <property type="match status" value="1"/>
</dbReference>
<evidence type="ECO:0000256" key="4">
    <source>
        <dbReference type="ARBA" id="ARBA00023125"/>
    </source>
</evidence>
<dbReference type="PROSITE" id="PS51898">
    <property type="entry name" value="TYR_RECOMBINASE"/>
    <property type="match status" value="1"/>
</dbReference>
<dbReference type="PROSITE" id="PS51900">
    <property type="entry name" value="CB"/>
    <property type="match status" value="1"/>
</dbReference>
<proteinExistence type="inferred from homology"/>
<keyword evidence="5" id="KW-0233">DNA recombination</keyword>
<dbReference type="PANTHER" id="PTHR30349:SF64">
    <property type="entry name" value="PROPHAGE INTEGRASE INTD-RELATED"/>
    <property type="match status" value="1"/>
</dbReference>
<dbReference type="Proteomes" id="UP000184038">
    <property type="component" value="Unassembled WGS sequence"/>
</dbReference>
<evidence type="ECO:0000259" key="7">
    <source>
        <dbReference type="PROSITE" id="PS51898"/>
    </source>
</evidence>